<evidence type="ECO:0008006" key="4">
    <source>
        <dbReference type="Google" id="ProtNLM"/>
    </source>
</evidence>
<sequence>MAETGGGGGGGGGDDHDHMEDKQEAADVQNAAMKIERGREAYKGYVGLEEKPSKVDIWGWYLYGLCSYFVLTTLVPAVFPLIISQISSSPQHPVLGWNNTSISLVCTTQQMQLYKSVTQRSISVNHLKFSPLEWTSISWLLALILSSPLIHFISTHLDYNHNQQLIAAASTAVGSLSFLPVGFFHTTRIFPVYITLIVSSYVVASASHTRHLALMVRGFTGPSLHKSQFPVRSTVSGWFSSFSTVFGCFGSAVISAFTYHMLRRDSSYSERFVSLWIVSIFSGLKWVLGMFHVMFVRPGASIPISDPMDYKPHFLTLFKYPHAVGTLFVVFLSSFTTMCIFTGGILYLVGQQCLQSIFILYFWLTYFIFPSFSLPLLQPLQQVIKADSIKMQHVGFFLALLTSSVGYHFRGKIWEKQHILVFAGIQSTSTGLLHAYGRVLLLDCTPHGKEGAFSMWFSWVKALGTCAGFAVASALPGNIYASFRIAFCTAMIGIITLIFGNISDVGGAKAAGVVQEDYSEKGSPVPGLDTSSIIIKQPLHDQTT</sequence>
<name>A0A5C7HCL2_9ROSI</name>
<feature type="transmembrane region" description="Helical" evidence="1">
    <location>
        <begin position="238"/>
        <end position="260"/>
    </location>
</feature>
<feature type="transmembrane region" description="Helical" evidence="1">
    <location>
        <begin position="389"/>
        <end position="407"/>
    </location>
</feature>
<feature type="transmembrane region" description="Helical" evidence="1">
    <location>
        <begin position="357"/>
        <end position="377"/>
    </location>
</feature>
<keyword evidence="1" id="KW-0472">Membrane</keyword>
<feature type="transmembrane region" description="Helical" evidence="1">
    <location>
        <begin position="327"/>
        <end position="350"/>
    </location>
</feature>
<keyword evidence="1" id="KW-1133">Transmembrane helix</keyword>
<dbReference type="EMBL" id="VAHF01000009">
    <property type="protein sequence ID" value="TXG54242.1"/>
    <property type="molecule type" value="Genomic_DNA"/>
</dbReference>
<feature type="transmembrane region" description="Helical" evidence="1">
    <location>
        <begin position="272"/>
        <end position="295"/>
    </location>
</feature>
<reference evidence="3" key="1">
    <citation type="journal article" date="2019" name="Gigascience">
        <title>De novo genome assembly of the endangered Acer yangbiense, a plant species with extremely small populations endemic to Yunnan Province, China.</title>
        <authorList>
            <person name="Yang J."/>
            <person name="Wariss H.M."/>
            <person name="Tao L."/>
            <person name="Zhang R."/>
            <person name="Yun Q."/>
            <person name="Hollingsworth P."/>
            <person name="Dao Z."/>
            <person name="Luo G."/>
            <person name="Guo H."/>
            <person name="Ma Y."/>
            <person name="Sun W."/>
        </authorList>
    </citation>
    <scope>NUCLEOTIDE SEQUENCE [LARGE SCALE GENOMIC DNA]</scope>
    <source>
        <strain evidence="3">cv. Malutang</strain>
    </source>
</reference>
<dbReference type="Proteomes" id="UP000323000">
    <property type="component" value="Chromosome 9"/>
</dbReference>
<dbReference type="OrthoDB" id="1869137at2759"/>
<accession>A0A5C7HCL2</accession>
<keyword evidence="1" id="KW-0812">Transmembrane</keyword>
<proteinExistence type="predicted"/>
<evidence type="ECO:0000256" key="1">
    <source>
        <dbReference type="SAM" id="Phobius"/>
    </source>
</evidence>
<dbReference type="PANTHER" id="PTHR37891">
    <property type="entry name" value="OS06G0113900 PROTEIN"/>
    <property type="match status" value="1"/>
</dbReference>
<protein>
    <recommendedName>
        <fullName evidence="4">Major facilitator superfamily associated domain-containing protein</fullName>
    </recommendedName>
</protein>
<organism evidence="2 3">
    <name type="scientific">Acer yangbiense</name>
    <dbReference type="NCBI Taxonomy" id="1000413"/>
    <lineage>
        <taxon>Eukaryota</taxon>
        <taxon>Viridiplantae</taxon>
        <taxon>Streptophyta</taxon>
        <taxon>Embryophyta</taxon>
        <taxon>Tracheophyta</taxon>
        <taxon>Spermatophyta</taxon>
        <taxon>Magnoliopsida</taxon>
        <taxon>eudicotyledons</taxon>
        <taxon>Gunneridae</taxon>
        <taxon>Pentapetalae</taxon>
        <taxon>rosids</taxon>
        <taxon>malvids</taxon>
        <taxon>Sapindales</taxon>
        <taxon>Sapindaceae</taxon>
        <taxon>Hippocastanoideae</taxon>
        <taxon>Acereae</taxon>
        <taxon>Acer</taxon>
    </lineage>
</organism>
<comment type="caution">
    <text evidence="2">The sequence shown here is derived from an EMBL/GenBank/DDBJ whole genome shotgun (WGS) entry which is preliminary data.</text>
</comment>
<gene>
    <name evidence="2" type="ORF">EZV62_019498</name>
</gene>
<keyword evidence="3" id="KW-1185">Reference proteome</keyword>
<feature type="transmembrane region" description="Helical" evidence="1">
    <location>
        <begin position="456"/>
        <end position="475"/>
    </location>
</feature>
<feature type="transmembrane region" description="Helical" evidence="1">
    <location>
        <begin position="60"/>
        <end position="83"/>
    </location>
</feature>
<feature type="transmembrane region" description="Helical" evidence="1">
    <location>
        <begin position="165"/>
        <end position="183"/>
    </location>
</feature>
<feature type="transmembrane region" description="Helical" evidence="1">
    <location>
        <begin position="134"/>
        <end position="153"/>
    </location>
</feature>
<feature type="transmembrane region" description="Helical" evidence="1">
    <location>
        <begin position="482"/>
        <end position="502"/>
    </location>
</feature>
<evidence type="ECO:0000313" key="3">
    <source>
        <dbReference type="Proteomes" id="UP000323000"/>
    </source>
</evidence>
<feature type="transmembrane region" description="Helical" evidence="1">
    <location>
        <begin position="190"/>
        <end position="208"/>
    </location>
</feature>
<dbReference type="PANTHER" id="PTHR37891:SF1">
    <property type="entry name" value="OS06G0113900 PROTEIN"/>
    <property type="match status" value="1"/>
</dbReference>
<evidence type="ECO:0000313" key="2">
    <source>
        <dbReference type="EMBL" id="TXG54242.1"/>
    </source>
</evidence>
<feature type="transmembrane region" description="Helical" evidence="1">
    <location>
        <begin position="419"/>
        <end position="436"/>
    </location>
</feature>
<dbReference type="AlphaFoldDB" id="A0A5C7HCL2"/>